<evidence type="ECO:0000313" key="2">
    <source>
        <dbReference type="Proteomes" id="UP000236173"/>
    </source>
</evidence>
<name>A0A2H5XBQ8_9BACT</name>
<evidence type="ECO:0000313" key="1">
    <source>
        <dbReference type="EMBL" id="GBC98630.1"/>
    </source>
</evidence>
<dbReference type="AlphaFoldDB" id="A0A2H5XBQ8"/>
<dbReference type="Gene3D" id="3.30.530.20">
    <property type="match status" value="1"/>
</dbReference>
<dbReference type="EMBL" id="BEHT01000013">
    <property type="protein sequence ID" value="GBC98630.1"/>
    <property type="molecule type" value="Genomic_DNA"/>
</dbReference>
<organism evidence="1 2">
    <name type="scientific">Candidatus Fervidibacter japonicus</name>
    <dbReference type="NCBI Taxonomy" id="2035412"/>
    <lineage>
        <taxon>Bacteria</taxon>
        <taxon>Candidatus Fervidibacterota</taxon>
        <taxon>Candidatus Fervidibacter</taxon>
    </lineage>
</organism>
<protein>
    <submittedName>
        <fullName evidence="1">Uncharacterized protein</fullName>
    </submittedName>
</protein>
<gene>
    <name evidence="1" type="ORF">HRbin17_01144</name>
</gene>
<accession>A0A2H5XBQ8</accession>
<sequence>MKFRQAFIVRAPLQKVAAFYRDPRSLQAITPPIVPIRLRSAPAQLQQDDEIDLVLWLIGVPVHWVARVVTIDEQGFTDCQISGPFARWTHRHQFVPISANCTQIVDEIDAALSHHPLKALVGILLWLGLPLLFAYRRWKTRRLLEHPPLLRPSEGMCSDESCRHRRWNRRLNSRCTASEKGFKRDRAGSP</sequence>
<proteinExistence type="predicted"/>
<dbReference type="Proteomes" id="UP000236173">
    <property type="component" value="Unassembled WGS sequence"/>
</dbReference>
<dbReference type="InterPro" id="IPR023393">
    <property type="entry name" value="START-like_dom_sf"/>
</dbReference>
<comment type="caution">
    <text evidence="1">The sequence shown here is derived from an EMBL/GenBank/DDBJ whole genome shotgun (WGS) entry which is preliminary data.</text>
</comment>
<reference evidence="2" key="1">
    <citation type="submission" date="2017-09" db="EMBL/GenBank/DDBJ databases">
        <title>Metaegenomics of thermophilic ammonia-oxidizing enrichment culture.</title>
        <authorList>
            <person name="Kato S."/>
            <person name="Suzuki K."/>
        </authorList>
    </citation>
    <scope>NUCLEOTIDE SEQUENCE [LARGE SCALE GENOMIC DNA]</scope>
</reference>
<dbReference type="SUPFAM" id="SSF55961">
    <property type="entry name" value="Bet v1-like"/>
    <property type="match status" value="1"/>
</dbReference>